<keyword evidence="4 6" id="KW-1133">Transmembrane helix</keyword>
<keyword evidence="2 6" id="KW-1003">Cell membrane</keyword>
<protein>
    <recommendedName>
        <fullName evidence="6">TVP38/TMEM64 family membrane protein</fullName>
    </recommendedName>
</protein>
<accession>A0A177E695</accession>
<comment type="caution">
    <text evidence="6">Lacks conserved residue(s) required for the propagation of feature annotation.</text>
</comment>
<sequence length="207" mass="24010">MTFDWQKIVEIFWQRPEVIRQIVESYGPYGPLAFVFLQALQVVVAPLPGEVTGFVAGYLFGAFWGFIYAMIGITIGASLAFFLARHFRRFFARRLSRSEHFRRLEIFMRRRGLFAVFICYLFPGFPKDYLNYFVGLFPIPFKVFLVIMIVGRIPGTLALALQGASLYEKNWTMLAIIGGLSLLLLGLFYWKRKEIYEYLDKNAHSLS</sequence>
<dbReference type="InterPro" id="IPR015414">
    <property type="entry name" value="TMEM64"/>
</dbReference>
<dbReference type="OrthoDB" id="9812980at2"/>
<evidence type="ECO:0000256" key="6">
    <source>
        <dbReference type="RuleBase" id="RU366058"/>
    </source>
</evidence>
<dbReference type="EMBL" id="LSFI01000030">
    <property type="protein sequence ID" value="OAG27415.1"/>
    <property type="molecule type" value="Genomic_DNA"/>
</dbReference>
<evidence type="ECO:0000313" key="9">
    <source>
        <dbReference type="Proteomes" id="UP000076964"/>
    </source>
</evidence>
<dbReference type="Proteomes" id="UP000076964">
    <property type="component" value="Unassembled WGS sequence"/>
</dbReference>
<evidence type="ECO:0000256" key="3">
    <source>
        <dbReference type="ARBA" id="ARBA00022692"/>
    </source>
</evidence>
<evidence type="ECO:0000256" key="5">
    <source>
        <dbReference type="ARBA" id="ARBA00023136"/>
    </source>
</evidence>
<keyword evidence="9" id="KW-1185">Reference proteome</keyword>
<comment type="similarity">
    <text evidence="6">Belongs to the TVP38/TMEM64 family.</text>
</comment>
<evidence type="ECO:0000256" key="1">
    <source>
        <dbReference type="ARBA" id="ARBA00004651"/>
    </source>
</evidence>
<dbReference type="NCBIfam" id="TIGR01167">
    <property type="entry name" value="LPXTG_anchor"/>
    <property type="match status" value="1"/>
</dbReference>
<dbReference type="Pfam" id="PF09335">
    <property type="entry name" value="VTT_dom"/>
    <property type="match status" value="1"/>
</dbReference>
<comment type="caution">
    <text evidence="8">The sequence shown here is derived from an EMBL/GenBank/DDBJ whole genome shotgun (WGS) entry which is preliminary data.</text>
</comment>
<dbReference type="STRING" id="1795632.TH606_07020"/>
<feature type="transmembrane region" description="Helical" evidence="6">
    <location>
        <begin position="55"/>
        <end position="83"/>
    </location>
</feature>
<dbReference type="InterPro" id="IPR032816">
    <property type="entry name" value="VTT_dom"/>
</dbReference>
<evidence type="ECO:0000313" key="8">
    <source>
        <dbReference type="EMBL" id="OAG27415.1"/>
    </source>
</evidence>
<dbReference type="PANTHER" id="PTHR12677:SF59">
    <property type="entry name" value="GOLGI APPARATUS MEMBRANE PROTEIN TVP38-RELATED"/>
    <property type="match status" value="1"/>
</dbReference>
<evidence type="ECO:0000259" key="7">
    <source>
        <dbReference type="Pfam" id="PF09335"/>
    </source>
</evidence>
<keyword evidence="5 6" id="KW-0472">Membrane</keyword>
<dbReference type="AlphaFoldDB" id="A0A177E695"/>
<comment type="subcellular location">
    <subcellularLocation>
        <location evidence="1 6">Cell membrane</location>
        <topology evidence="1 6">Multi-pass membrane protein</topology>
    </subcellularLocation>
</comment>
<keyword evidence="3 6" id="KW-0812">Transmembrane</keyword>
<dbReference type="GO" id="GO:0005886">
    <property type="term" value="C:plasma membrane"/>
    <property type="evidence" value="ECO:0007669"/>
    <property type="project" value="UniProtKB-SubCell"/>
</dbReference>
<proteinExistence type="inferred from homology"/>
<dbReference type="RefSeq" id="WP_068542348.1">
    <property type="nucleotide sequence ID" value="NZ_LSFI01000030.1"/>
</dbReference>
<feature type="transmembrane region" description="Helical" evidence="6">
    <location>
        <begin position="29"/>
        <end position="49"/>
    </location>
</feature>
<evidence type="ECO:0000256" key="4">
    <source>
        <dbReference type="ARBA" id="ARBA00022989"/>
    </source>
</evidence>
<feature type="domain" description="VTT" evidence="7">
    <location>
        <begin position="47"/>
        <end position="164"/>
    </location>
</feature>
<dbReference type="PANTHER" id="PTHR12677">
    <property type="entry name" value="GOLGI APPARATUS MEMBRANE PROTEIN TVP38-RELATED"/>
    <property type="match status" value="1"/>
</dbReference>
<gene>
    <name evidence="8" type="ORF">TH606_07020</name>
</gene>
<feature type="transmembrane region" description="Helical" evidence="6">
    <location>
        <begin position="129"/>
        <end position="150"/>
    </location>
</feature>
<reference evidence="8 9" key="1">
    <citation type="submission" date="2016-02" db="EMBL/GenBank/DDBJ databases">
        <title>Draft genome sequence of Thermodesulfatator sp. S606.</title>
        <authorList>
            <person name="Lai Q."/>
            <person name="Cao J."/>
            <person name="Dupont S."/>
            <person name="Shao Z."/>
            <person name="Jebbar M."/>
            <person name="Alain K."/>
        </authorList>
    </citation>
    <scope>NUCLEOTIDE SEQUENCE [LARGE SCALE GENOMIC DNA]</scope>
    <source>
        <strain evidence="8 9">S606</strain>
    </source>
</reference>
<evidence type="ECO:0000256" key="2">
    <source>
        <dbReference type="ARBA" id="ARBA00022475"/>
    </source>
</evidence>
<feature type="transmembrane region" description="Helical" evidence="6">
    <location>
        <begin position="171"/>
        <end position="190"/>
    </location>
</feature>
<organism evidence="8 9">
    <name type="scientific">Thermodesulfatator autotrophicus</name>
    <dbReference type="NCBI Taxonomy" id="1795632"/>
    <lineage>
        <taxon>Bacteria</taxon>
        <taxon>Pseudomonadati</taxon>
        <taxon>Thermodesulfobacteriota</taxon>
        <taxon>Thermodesulfobacteria</taxon>
        <taxon>Thermodesulfobacteriales</taxon>
        <taxon>Thermodesulfatatoraceae</taxon>
        <taxon>Thermodesulfatator</taxon>
    </lineage>
</organism>
<name>A0A177E695_9BACT</name>